<dbReference type="CDD" id="cd00112">
    <property type="entry name" value="LDLa"/>
    <property type="match status" value="4"/>
</dbReference>
<keyword evidence="6" id="KW-0472">Membrane</keyword>
<dbReference type="Pfam" id="PF00057">
    <property type="entry name" value="Ldl_recept_a"/>
    <property type="match status" value="4"/>
</dbReference>
<dbReference type="PANTHER" id="PTHR24270">
    <property type="entry name" value="LOW-DENSITY LIPOPROTEIN RECEPTOR-RELATED"/>
    <property type="match status" value="1"/>
</dbReference>
<keyword evidence="10" id="KW-0675">Receptor</keyword>
<accession>A0A0T6BAS8</accession>
<feature type="disulfide bond" evidence="8">
    <location>
        <begin position="60"/>
        <end position="78"/>
    </location>
</feature>
<dbReference type="Gene3D" id="4.10.400.10">
    <property type="entry name" value="Low-density Lipoprotein Receptor"/>
    <property type="match status" value="4"/>
</dbReference>
<dbReference type="PRINTS" id="PR00261">
    <property type="entry name" value="LDLRECEPTOR"/>
</dbReference>
<dbReference type="GO" id="GO:0005886">
    <property type="term" value="C:plasma membrane"/>
    <property type="evidence" value="ECO:0007669"/>
    <property type="project" value="TreeGrafter"/>
</dbReference>
<evidence type="ECO:0000313" key="10">
    <source>
        <dbReference type="EMBL" id="KRT84438.1"/>
    </source>
</evidence>
<dbReference type="InterPro" id="IPR002172">
    <property type="entry name" value="LDrepeatLR_classA_rpt"/>
</dbReference>
<feature type="disulfide bond" evidence="8">
    <location>
        <begin position="94"/>
        <end position="106"/>
    </location>
</feature>
<evidence type="ECO:0000256" key="9">
    <source>
        <dbReference type="SAM" id="SignalP"/>
    </source>
</evidence>
<organism evidence="10 11">
    <name type="scientific">Oryctes borbonicus</name>
    <dbReference type="NCBI Taxonomy" id="1629725"/>
    <lineage>
        <taxon>Eukaryota</taxon>
        <taxon>Metazoa</taxon>
        <taxon>Ecdysozoa</taxon>
        <taxon>Arthropoda</taxon>
        <taxon>Hexapoda</taxon>
        <taxon>Insecta</taxon>
        <taxon>Pterygota</taxon>
        <taxon>Neoptera</taxon>
        <taxon>Endopterygota</taxon>
        <taxon>Coleoptera</taxon>
        <taxon>Polyphaga</taxon>
        <taxon>Scarabaeiformia</taxon>
        <taxon>Scarabaeidae</taxon>
        <taxon>Dynastinae</taxon>
        <taxon>Oryctes</taxon>
    </lineage>
</organism>
<name>A0A0T6BAS8_9SCAR</name>
<dbReference type="GO" id="GO:0012505">
    <property type="term" value="C:endomembrane system"/>
    <property type="evidence" value="ECO:0007669"/>
    <property type="project" value="UniProtKB-SubCell"/>
</dbReference>
<dbReference type="PROSITE" id="PS01209">
    <property type="entry name" value="LDLRA_1"/>
    <property type="match status" value="2"/>
</dbReference>
<comment type="subcellular location">
    <subcellularLocation>
        <location evidence="2">Endomembrane system</location>
    </subcellularLocation>
    <subcellularLocation>
        <location evidence="1">Membrane</location>
        <topology evidence="1">Single-pass membrane protein</topology>
    </subcellularLocation>
</comment>
<evidence type="ECO:0000256" key="5">
    <source>
        <dbReference type="ARBA" id="ARBA00022989"/>
    </source>
</evidence>
<keyword evidence="4" id="KW-0677">Repeat</keyword>
<keyword evidence="7 8" id="KW-1015">Disulfide bond</keyword>
<dbReference type="SUPFAM" id="SSF57424">
    <property type="entry name" value="LDL receptor-like module"/>
    <property type="match status" value="4"/>
</dbReference>
<evidence type="ECO:0000256" key="4">
    <source>
        <dbReference type="ARBA" id="ARBA00022737"/>
    </source>
</evidence>
<dbReference type="InterPro" id="IPR050685">
    <property type="entry name" value="LDLR"/>
</dbReference>
<keyword evidence="3" id="KW-0812">Transmembrane</keyword>
<keyword evidence="10" id="KW-0449">Lipoprotein</keyword>
<dbReference type="Proteomes" id="UP000051574">
    <property type="component" value="Unassembled WGS sequence"/>
</dbReference>
<evidence type="ECO:0000256" key="7">
    <source>
        <dbReference type="ARBA" id="ARBA00023157"/>
    </source>
</evidence>
<reference evidence="10 11" key="1">
    <citation type="submission" date="2015-09" db="EMBL/GenBank/DDBJ databases">
        <title>Draft genome of the scarab beetle Oryctes borbonicus.</title>
        <authorList>
            <person name="Meyer J.M."/>
            <person name="Markov G.V."/>
            <person name="Baskaran P."/>
            <person name="Herrmann M."/>
            <person name="Sommer R.J."/>
            <person name="Roedelsperger C."/>
        </authorList>
    </citation>
    <scope>NUCLEOTIDE SEQUENCE [LARGE SCALE GENOMIC DNA]</scope>
    <source>
        <strain evidence="10">OB123</strain>
        <tissue evidence="10">Whole animal</tissue>
    </source>
</reference>
<evidence type="ECO:0000256" key="6">
    <source>
        <dbReference type="ARBA" id="ARBA00023136"/>
    </source>
</evidence>
<evidence type="ECO:0000256" key="3">
    <source>
        <dbReference type="ARBA" id="ARBA00022692"/>
    </source>
</evidence>
<dbReference type="InterPro" id="IPR036055">
    <property type="entry name" value="LDL_receptor-like_sf"/>
</dbReference>
<feature type="chain" id="PRO_5006668516" evidence="9">
    <location>
        <begin position="23"/>
        <end position="233"/>
    </location>
</feature>
<comment type="caution">
    <text evidence="10">The sequence shown here is derived from an EMBL/GenBank/DDBJ whole genome shotgun (WGS) entry which is preliminary data.</text>
</comment>
<dbReference type="SMART" id="SM00192">
    <property type="entry name" value="LDLa"/>
    <property type="match status" value="4"/>
</dbReference>
<feature type="disulfide bond" evidence="8">
    <location>
        <begin position="194"/>
        <end position="212"/>
    </location>
</feature>
<gene>
    <name evidence="10" type="ORF">AMK59_847</name>
</gene>
<feature type="disulfide bond" evidence="8">
    <location>
        <begin position="187"/>
        <end position="199"/>
    </location>
</feature>
<evidence type="ECO:0000256" key="8">
    <source>
        <dbReference type="PROSITE-ProRule" id="PRU00124"/>
    </source>
</evidence>
<evidence type="ECO:0000256" key="2">
    <source>
        <dbReference type="ARBA" id="ARBA00004308"/>
    </source>
</evidence>
<dbReference type="PROSITE" id="PS50068">
    <property type="entry name" value="LDLRA_2"/>
    <property type="match status" value="4"/>
</dbReference>
<keyword evidence="5" id="KW-1133">Transmembrane helix</keyword>
<keyword evidence="11" id="KW-1185">Reference proteome</keyword>
<evidence type="ECO:0000313" key="11">
    <source>
        <dbReference type="Proteomes" id="UP000051574"/>
    </source>
</evidence>
<dbReference type="InterPro" id="IPR023415">
    <property type="entry name" value="LDLR_class-A_CS"/>
</dbReference>
<dbReference type="EMBL" id="LJIG01002502">
    <property type="protein sequence ID" value="KRT84438.1"/>
    <property type="molecule type" value="Genomic_DNA"/>
</dbReference>
<proteinExistence type="predicted"/>
<sequence>MYKVYFLLTVVFLVCKITFSNAPSFSSLYIDSFAKFKRETLSIQNTTTVQEGDVFDSYTCKNGEVISALFRCDGETDCKDKSDETHELCSGIVCSPYLFSCTYGACISQNKMCDGNQDCIDGSDEDYALCSSNGNQNLSVVVRQKRQNCNFNCGSGDCVSMEQLCDGIADCQDGSDETRAQCGNVRCPSFLFQCNYGACIPKNQVCNGENNCADGSDEEGPGCAKSVTDTCRK</sequence>
<feature type="disulfide bond" evidence="8">
    <location>
        <begin position="153"/>
        <end position="171"/>
    </location>
</feature>
<feature type="disulfide bond" evidence="8">
    <location>
        <begin position="101"/>
        <end position="119"/>
    </location>
</feature>
<dbReference type="GO" id="GO:0016192">
    <property type="term" value="P:vesicle-mediated transport"/>
    <property type="evidence" value="ECO:0007669"/>
    <property type="project" value="UniProtKB-ARBA"/>
</dbReference>
<protein>
    <submittedName>
        <fullName evidence="10">Lipoprotein receptor</fullName>
    </submittedName>
</protein>
<dbReference type="OrthoDB" id="6771552at2759"/>
<comment type="caution">
    <text evidence="8">Lacks conserved residue(s) required for the propagation of feature annotation.</text>
</comment>
<feature type="signal peptide" evidence="9">
    <location>
        <begin position="1"/>
        <end position="22"/>
    </location>
</feature>
<keyword evidence="9" id="KW-0732">Signal</keyword>
<evidence type="ECO:0000256" key="1">
    <source>
        <dbReference type="ARBA" id="ARBA00004167"/>
    </source>
</evidence>
<dbReference type="AlphaFoldDB" id="A0A0T6BAS8"/>
<dbReference type="PANTHER" id="PTHR24270:SF60">
    <property type="entry name" value="CUB AND LDLA DOMAIN, ISOFORM A-RELATED"/>
    <property type="match status" value="1"/>
</dbReference>